<dbReference type="InterPro" id="IPR036397">
    <property type="entry name" value="RNaseH_sf"/>
</dbReference>
<organism evidence="3 4">
    <name type="scientific">Artemisia annua</name>
    <name type="common">Sweet wormwood</name>
    <dbReference type="NCBI Taxonomy" id="35608"/>
    <lineage>
        <taxon>Eukaryota</taxon>
        <taxon>Viridiplantae</taxon>
        <taxon>Streptophyta</taxon>
        <taxon>Embryophyta</taxon>
        <taxon>Tracheophyta</taxon>
        <taxon>Spermatophyta</taxon>
        <taxon>Magnoliopsida</taxon>
        <taxon>eudicotyledons</taxon>
        <taxon>Gunneridae</taxon>
        <taxon>Pentapetalae</taxon>
        <taxon>asterids</taxon>
        <taxon>campanulids</taxon>
        <taxon>Asterales</taxon>
        <taxon>Asteraceae</taxon>
        <taxon>Asteroideae</taxon>
        <taxon>Anthemideae</taxon>
        <taxon>Artemisiinae</taxon>
        <taxon>Artemisia</taxon>
    </lineage>
</organism>
<comment type="caution">
    <text evidence="3">The sequence shown here is derived from an EMBL/GenBank/DDBJ whole genome shotgun (WGS) entry which is preliminary data.</text>
</comment>
<dbReference type="EMBL" id="PKPP01002890">
    <property type="protein sequence ID" value="PWA72521.1"/>
    <property type="molecule type" value="Genomic_DNA"/>
</dbReference>
<evidence type="ECO:0000313" key="3">
    <source>
        <dbReference type="EMBL" id="PWA72521.1"/>
    </source>
</evidence>
<evidence type="ECO:0000259" key="2">
    <source>
        <dbReference type="PROSITE" id="PS50822"/>
    </source>
</evidence>
<dbReference type="SMART" id="SM00950">
    <property type="entry name" value="Piwi"/>
    <property type="match status" value="1"/>
</dbReference>
<dbReference type="GO" id="GO:1990904">
    <property type="term" value="C:ribonucleoprotein complex"/>
    <property type="evidence" value="ECO:0007669"/>
    <property type="project" value="UniProtKB-KW"/>
</dbReference>
<dbReference type="Pfam" id="PF02171">
    <property type="entry name" value="Piwi"/>
    <property type="match status" value="1"/>
</dbReference>
<gene>
    <name evidence="3" type="ORF">CTI12_AA269060</name>
</gene>
<dbReference type="STRING" id="35608.A0A2U1NGC1"/>
<dbReference type="InterPro" id="IPR012337">
    <property type="entry name" value="RNaseH-like_sf"/>
</dbReference>
<evidence type="ECO:0000256" key="1">
    <source>
        <dbReference type="ARBA" id="ARBA00023274"/>
    </source>
</evidence>
<feature type="domain" description="Piwi" evidence="2">
    <location>
        <begin position="236"/>
        <end position="383"/>
    </location>
</feature>
<dbReference type="AlphaFoldDB" id="A0A2U1NGC1"/>
<dbReference type="InterPro" id="IPR003165">
    <property type="entry name" value="Piwi"/>
</dbReference>
<protein>
    <submittedName>
        <fullName evidence="3">Protein argonaute MEL1</fullName>
    </submittedName>
</protein>
<accession>A0A2U1NGC1</accession>
<dbReference type="SUPFAM" id="SSF101690">
    <property type="entry name" value="PAZ domain"/>
    <property type="match status" value="1"/>
</dbReference>
<name>A0A2U1NGC1_ARTAN</name>
<dbReference type="PROSITE" id="PS50822">
    <property type="entry name" value="PIWI"/>
    <property type="match status" value="1"/>
</dbReference>
<evidence type="ECO:0000313" key="4">
    <source>
        <dbReference type="Proteomes" id="UP000245207"/>
    </source>
</evidence>
<dbReference type="InterPro" id="IPR036085">
    <property type="entry name" value="PAZ_dom_sf"/>
</dbReference>
<dbReference type="Proteomes" id="UP000245207">
    <property type="component" value="Unassembled WGS sequence"/>
</dbReference>
<keyword evidence="4" id="KW-1185">Reference proteome</keyword>
<reference evidence="3 4" key="1">
    <citation type="journal article" date="2018" name="Mol. Plant">
        <title>The genome of Artemisia annua provides insight into the evolution of Asteraceae family and artemisinin biosynthesis.</title>
        <authorList>
            <person name="Shen Q."/>
            <person name="Zhang L."/>
            <person name="Liao Z."/>
            <person name="Wang S."/>
            <person name="Yan T."/>
            <person name="Shi P."/>
            <person name="Liu M."/>
            <person name="Fu X."/>
            <person name="Pan Q."/>
            <person name="Wang Y."/>
            <person name="Lv Z."/>
            <person name="Lu X."/>
            <person name="Zhang F."/>
            <person name="Jiang W."/>
            <person name="Ma Y."/>
            <person name="Chen M."/>
            <person name="Hao X."/>
            <person name="Li L."/>
            <person name="Tang Y."/>
            <person name="Lv G."/>
            <person name="Zhou Y."/>
            <person name="Sun X."/>
            <person name="Brodelius P.E."/>
            <person name="Rose J.K.C."/>
            <person name="Tang K."/>
        </authorList>
    </citation>
    <scope>NUCLEOTIDE SEQUENCE [LARGE SCALE GENOMIC DNA]</scope>
    <source>
        <strain evidence="4">cv. Huhao1</strain>
        <tissue evidence="3">Leaf</tissue>
    </source>
</reference>
<dbReference type="SUPFAM" id="SSF53098">
    <property type="entry name" value="Ribonuclease H-like"/>
    <property type="match status" value="1"/>
</dbReference>
<dbReference type="GO" id="GO:0003676">
    <property type="term" value="F:nucleic acid binding"/>
    <property type="evidence" value="ECO:0007669"/>
    <property type="project" value="InterPro"/>
</dbReference>
<keyword evidence="1" id="KW-0687">Ribonucleoprotein</keyword>
<dbReference type="Gene3D" id="3.30.420.10">
    <property type="entry name" value="Ribonuclease H-like superfamily/Ribonuclease H"/>
    <property type="match status" value="1"/>
</dbReference>
<dbReference type="OrthoDB" id="10252740at2759"/>
<dbReference type="PANTHER" id="PTHR22891">
    <property type="entry name" value="EUKARYOTIC TRANSLATION INITIATION FACTOR 2C"/>
    <property type="match status" value="1"/>
</dbReference>
<proteinExistence type="predicted"/>
<sequence>MGEKDEESFSSQFNKTVLVSEFIKGYLNIQVLRPFDPDEILKLNKVLSGVRVRADNGKYKRNHTIRGITEETCSKICKISPGQLYPKLLNKEEPSVLPDATCMTGKERMLNVQEVRLNELYIGSKPTFDKFGVVVGDKVREVTARILPLPDMGGRNSYLCKEIYGLNESSTVTMVIGAYVTHPKNWDKSSPSIAAVVASMDCGATKYKALLCPQPPGTEFITDLFTTTKGEQPGGLIRDGVADSEFKKLLDTEVASIYKACCSLDDNYHPKITCVVVQKRHHTRFSSLDTEDGKLQLGTVVENDVCHSRMPDFYLCSANATQGYAKLNRHVVLWNDNDLTADQLQEITYSLCHVYARCNTSVSLVTPVYYSHLAAARGREYLEGYMADIDSSTSVTVKQARALLDLPPNIANTMFFL</sequence>